<sequence>MDAKKGVKDKCGASCSTISKFSSLIRRHELYDIVRTIVEPTLDNDDLFEKVKLGFSKLAEEINATRESLSNTHTLSASTHCNAVEDEVCGSIKSVNASPLILDPPYARAVG</sequence>
<gene>
    <name evidence="1" type="ORF">AMTR_s00052p00145490</name>
</gene>
<dbReference type="Proteomes" id="UP000017836">
    <property type="component" value="Unassembled WGS sequence"/>
</dbReference>
<protein>
    <submittedName>
        <fullName evidence="1">Uncharacterized protein</fullName>
    </submittedName>
</protein>
<dbReference type="AlphaFoldDB" id="U5D2C4"/>
<name>U5D2C4_AMBTC</name>
<dbReference type="Gramene" id="ERN16405">
    <property type="protein sequence ID" value="ERN16405"/>
    <property type="gene ID" value="AMTR_s00052p00145490"/>
</dbReference>
<dbReference type="HOGENOM" id="CLU_2213476_0_0_1"/>
<dbReference type="EMBL" id="KI392446">
    <property type="protein sequence ID" value="ERN16405.1"/>
    <property type="molecule type" value="Genomic_DNA"/>
</dbReference>
<accession>U5D2C4</accession>
<reference evidence="2" key="1">
    <citation type="journal article" date="2013" name="Science">
        <title>The Amborella genome and the evolution of flowering plants.</title>
        <authorList>
            <consortium name="Amborella Genome Project"/>
        </authorList>
    </citation>
    <scope>NUCLEOTIDE SEQUENCE [LARGE SCALE GENOMIC DNA]</scope>
</reference>
<organism evidence="1 2">
    <name type="scientific">Amborella trichopoda</name>
    <dbReference type="NCBI Taxonomy" id="13333"/>
    <lineage>
        <taxon>Eukaryota</taxon>
        <taxon>Viridiplantae</taxon>
        <taxon>Streptophyta</taxon>
        <taxon>Embryophyta</taxon>
        <taxon>Tracheophyta</taxon>
        <taxon>Spermatophyta</taxon>
        <taxon>Magnoliopsida</taxon>
        <taxon>Amborellales</taxon>
        <taxon>Amborellaceae</taxon>
        <taxon>Amborella</taxon>
    </lineage>
</organism>
<evidence type="ECO:0000313" key="1">
    <source>
        <dbReference type="EMBL" id="ERN16405.1"/>
    </source>
</evidence>
<proteinExistence type="predicted"/>
<keyword evidence="2" id="KW-1185">Reference proteome</keyword>
<evidence type="ECO:0000313" key="2">
    <source>
        <dbReference type="Proteomes" id="UP000017836"/>
    </source>
</evidence>